<dbReference type="EMBL" id="JAFJZZ010000002">
    <property type="protein sequence ID" value="MBN7773299.1"/>
    <property type="molecule type" value="Genomic_DNA"/>
</dbReference>
<dbReference type="InterPro" id="IPR057955">
    <property type="entry name" value="SF0329-like"/>
</dbReference>
<protein>
    <submittedName>
        <fullName evidence="1">Uncharacterized protein</fullName>
    </submittedName>
</protein>
<organism evidence="1 2">
    <name type="scientific">Clostridium aminobutyricum</name>
    <dbReference type="NCBI Taxonomy" id="33953"/>
    <lineage>
        <taxon>Bacteria</taxon>
        <taxon>Bacillati</taxon>
        <taxon>Bacillota</taxon>
        <taxon>Clostridia</taxon>
        <taxon>Eubacteriales</taxon>
        <taxon>Clostridiaceae</taxon>
        <taxon>Clostridium</taxon>
    </lineage>
</organism>
<proteinExistence type="predicted"/>
<reference evidence="1" key="1">
    <citation type="submission" date="2021-02" db="EMBL/GenBank/DDBJ databases">
        <title>Abyssanaerobacter marinus gen.nov., sp., nov, anaerobic bacterium isolated from the Onnuri vent field of Indian Ocean and suggestion of Mogibacteriaceae fam. nov., and proposal of reclassification of ambiguous this family's genus member.</title>
        <authorList>
            <person name="Kim Y.J."/>
            <person name="Yang J.-A."/>
        </authorList>
    </citation>
    <scope>NUCLEOTIDE SEQUENCE</scope>
    <source>
        <strain evidence="1">DSM 2634</strain>
    </source>
</reference>
<evidence type="ECO:0000313" key="1">
    <source>
        <dbReference type="EMBL" id="MBN7773299.1"/>
    </source>
</evidence>
<dbReference type="RefSeq" id="WP_206582122.1">
    <property type="nucleotide sequence ID" value="NZ_JAFJZZ010000002.1"/>
</dbReference>
<dbReference type="Pfam" id="PF25753">
    <property type="entry name" value="SF0329"/>
    <property type="match status" value="1"/>
</dbReference>
<sequence length="190" mass="22098">MAWSKIKQNLESFLSPTLVGKVEYCATGYRYLPDKSGRCYITVDKMEVLNMSEGNAMLPWYKTEQEIKNNTDIQLPVNKEDLAMVRKDVGDLVPDERLEVITRERKKSVYAKDLMAAQTALCKSDFYSAATLFLSDSIENNLESKDMLLNIFALIDRRMGKKKILSIEEKMKLKHPIVQYFYDLRRTQYN</sequence>
<keyword evidence="2" id="KW-1185">Reference proteome</keyword>
<gene>
    <name evidence="1" type="ORF">JYB65_07995</name>
</gene>
<dbReference type="Proteomes" id="UP000664545">
    <property type="component" value="Unassembled WGS sequence"/>
</dbReference>
<name>A0A939D8D2_CLOAM</name>
<dbReference type="AlphaFoldDB" id="A0A939D8D2"/>
<comment type="caution">
    <text evidence="1">The sequence shown here is derived from an EMBL/GenBank/DDBJ whole genome shotgun (WGS) entry which is preliminary data.</text>
</comment>
<accession>A0A939D8D2</accession>
<evidence type="ECO:0000313" key="2">
    <source>
        <dbReference type="Proteomes" id="UP000664545"/>
    </source>
</evidence>